<dbReference type="AlphaFoldDB" id="A0A0K1PUY5"/>
<sequence>MLACIATDCPAPYATCDAKEKPAYKCETDLQRDSKHCGACGNECLTYEPIHMTSRCQEGACKPECYAKPDEAGDVDWRNCDGVLDNGCEVDVLSNPNNCGACGNECAPGTPCIVGQCGCPSGLLLCDGKCIDPRSDDLNCGTCGNVCFPPADGCVPVQPNTRFGCKAGTCMKRCANNAADCNNDMEQSTCTGDGCEVIGLDTEENCGGCGIKCTKPGEQCVDEGNGYECAVPCAKSGKSSCKGKCVDLLSDVSACGSCGAPCDAPGPNQVTSCNKGVCVYECAPGFGDCNGNTLDGCETNLRQHPSHCGACGNACDLAAGQPCIEGACLMKACDPDPETAK</sequence>
<proteinExistence type="predicted"/>
<name>A0A0K1PUY5_9BACT</name>
<dbReference type="EMBL" id="CP012333">
    <property type="protein sequence ID" value="AKU97343.1"/>
    <property type="molecule type" value="Genomic_DNA"/>
</dbReference>
<evidence type="ECO:0000313" key="1">
    <source>
        <dbReference type="EMBL" id="AKU97343.1"/>
    </source>
</evidence>
<keyword evidence="2" id="KW-1185">Reference proteome</keyword>
<organism evidence="1 2">
    <name type="scientific">Labilithrix luteola</name>
    <dbReference type="NCBI Taxonomy" id="1391654"/>
    <lineage>
        <taxon>Bacteria</taxon>
        <taxon>Pseudomonadati</taxon>
        <taxon>Myxococcota</taxon>
        <taxon>Polyangia</taxon>
        <taxon>Polyangiales</taxon>
        <taxon>Labilitrichaceae</taxon>
        <taxon>Labilithrix</taxon>
    </lineage>
</organism>
<dbReference type="STRING" id="1391654.AKJ09_04007"/>
<gene>
    <name evidence="1" type="ORF">AKJ09_04007</name>
</gene>
<dbReference type="Proteomes" id="UP000064967">
    <property type="component" value="Chromosome"/>
</dbReference>
<dbReference type="OrthoDB" id="5492401at2"/>
<dbReference type="RefSeq" id="WP_146648491.1">
    <property type="nucleotide sequence ID" value="NZ_CP012333.1"/>
</dbReference>
<accession>A0A0K1PUY5</accession>
<dbReference type="PATRIC" id="fig|1391654.3.peg.4065"/>
<evidence type="ECO:0000313" key="2">
    <source>
        <dbReference type="Proteomes" id="UP000064967"/>
    </source>
</evidence>
<dbReference type="KEGG" id="llu:AKJ09_04007"/>
<protein>
    <submittedName>
        <fullName evidence="1">Tryptophan synthase alpha chain</fullName>
    </submittedName>
</protein>
<reference evidence="1 2" key="1">
    <citation type="submission" date="2015-08" db="EMBL/GenBank/DDBJ databases">
        <authorList>
            <person name="Babu N.S."/>
            <person name="Beckwith C.J."/>
            <person name="Beseler K.G."/>
            <person name="Brison A."/>
            <person name="Carone J.V."/>
            <person name="Caskin T.P."/>
            <person name="Diamond M."/>
            <person name="Durham M.E."/>
            <person name="Foxe J.M."/>
            <person name="Go M."/>
            <person name="Henderson B.A."/>
            <person name="Jones I.B."/>
            <person name="McGettigan J.A."/>
            <person name="Micheletti S.J."/>
            <person name="Nasrallah M.E."/>
            <person name="Ortiz D."/>
            <person name="Piller C.R."/>
            <person name="Privatt S.R."/>
            <person name="Schneider S.L."/>
            <person name="Sharp S."/>
            <person name="Smith T.C."/>
            <person name="Stanton J.D."/>
            <person name="Ullery H.E."/>
            <person name="Wilson R.J."/>
            <person name="Serrano M.G."/>
            <person name="Buck G."/>
            <person name="Lee V."/>
            <person name="Wang Y."/>
            <person name="Carvalho R."/>
            <person name="Voegtly L."/>
            <person name="Shi R."/>
            <person name="Duckworth R."/>
            <person name="Johnson A."/>
            <person name="Loviza R."/>
            <person name="Walstead R."/>
            <person name="Shah Z."/>
            <person name="Kiflezghi M."/>
            <person name="Wade K."/>
            <person name="Ball S.L."/>
            <person name="Bradley K.W."/>
            <person name="Asai D.J."/>
            <person name="Bowman C.A."/>
            <person name="Russell D.A."/>
            <person name="Pope W.H."/>
            <person name="Jacobs-Sera D."/>
            <person name="Hendrix R.W."/>
            <person name="Hatfull G.F."/>
        </authorList>
    </citation>
    <scope>NUCLEOTIDE SEQUENCE [LARGE SCALE GENOMIC DNA]</scope>
    <source>
        <strain evidence="1 2">DSM 27648</strain>
    </source>
</reference>